<proteinExistence type="predicted"/>
<dbReference type="InterPro" id="IPR057731">
    <property type="entry name" value="STIL_N"/>
</dbReference>
<dbReference type="OrthoDB" id="76173at2759"/>
<dbReference type="PANTHER" id="PTHR15128:SF0">
    <property type="entry name" value="SCL-INTERRUPTING LOCUS PROTEIN"/>
    <property type="match status" value="1"/>
</dbReference>
<dbReference type="Proteomes" id="UP000549394">
    <property type="component" value="Unassembled WGS sequence"/>
</dbReference>
<evidence type="ECO:0000256" key="1">
    <source>
        <dbReference type="SAM" id="MobiDB-lite"/>
    </source>
</evidence>
<dbReference type="PANTHER" id="PTHR15128">
    <property type="entry name" value="TAL1 SCL INTERRUPTING LOCUS"/>
    <property type="match status" value="1"/>
</dbReference>
<dbReference type="GO" id="GO:0071539">
    <property type="term" value="P:protein localization to centrosome"/>
    <property type="evidence" value="ECO:0007669"/>
    <property type="project" value="TreeGrafter"/>
</dbReference>
<sequence length="854" mass="96591">MNNGRKLEFPVVRTILWDHKAAGKSIEIGPFPSEYPCININESTLSIIKSIRDKSKITKFVLIGSLQRELDHSLTIEIERHETENDMKKMTTLHDMMYIPCYVQSTNGPLPFSSDDYSKSIEALHKRCKTNQKISFCQFFHPLVALQIGDGLEIRSDMVYPDVSFTAIPIQNVPLVPSALAKNLASPYCRSYVLGEAQSGYLSMDQTRKVLLILESDPKVSSLPIVGIWISGVATISDPFVWACCCRYLFSNIKNRVHPLSEPFLVILYSTEHSEREVYDITPTGSKTSLGFDILTLSEDLRQNQKTSFDSNVHMLQFEKEKTMSKRALFGSCLKKYDEKMKNEMEKNLSVSLKSAMLDDLMPQPAVERDWNKPIQMKSEVPEVTLLQECTPEPKIQMRKLRQEYDIEDESVPKPPLMKHKTTRKSLSPLNTSTNNKSISKKLENEEPERDNHHNETKQQVPSEWLDILKKQNDEIKYLRSQVEKLVMEQSRRENVQDASVQSTLDRSHIENRSIGVNTSILENPGEKSNVFSTPLNQAVFKEAIQNGHLTSSPHDLLKSNATFGDLRIDSGSYETTRSERIIDMPDFNNLSSERFNQSVASPLLGESVSMYQQGGLQAVMPHFEEKESQPPSSKLFDEDYSSFSESEDENIENSPPKNRTASRGCSPIKSLQQTPQKLSSNNTTIDIAAKTRKELEALGICFDPDNVNFSFKPAPDGTLYLDTALLPKVQYTSLLLSSSECDDADSLALKYLNDAELTTLARGENKIIEPTIFQSNNMSFATRKYMERYGLVNGKANIESPTKDGGTLSQRNSLKPSTCPNTPLNRDIPKLEDQRHDSRLLDIEKLKALPQLL</sequence>
<evidence type="ECO:0000259" key="2">
    <source>
        <dbReference type="Pfam" id="PF15253"/>
    </source>
</evidence>
<reference evidence="3 4" key="1">
    <citation type="submission" date="2020-08" db="EMBL/GenBank/DDBJ databases">
        <authorList>
            <person name="Hejnol A."/>
        </authorList>
    </citation>
    <scope>NUCLEOTIDE SEQUENCE [LARGE SCALE GENOMIC DNA]</scope>
</reference>
<dbReference type="AlphaFoldDB" id="A0A7I8WBT6"/>
<dbReference type="InterPro" id="IPR026123">
    <property type="entry name" value="STIL"/>
</dbReference>
<dbReference type="GO" id="GO:0005815">
    <property type="term" value="C:microtubule organizing center"/>
    <property type="evidence" value="ECO:0007669"/>
    <property type="project" value="TreeGrafter"/>
</dbReference>
<evidence type="ECO:0000313" key="3">
    <source>
        <dbReference type="EMBL" id="CAD5125612.1"/>
    </source>
</evidence>
<feature type="region of interest" description="Disordered" evidence="1">
    <location>
        <begin position="624"/>
        <end position="680"/>
    </location>
</feature>
<feature type="compositionally biased region" description="Polar residues" evidence="1">
    <location>
        <begin position="653"/>
        <end position="680"/>
    </location>
</feature>
<gene>
    <name evidence="3" type="ORF">DGYR_LOCUS12959</name>
</gene>
<dbReference type="GO" id="GO:0007052">
    <property type="term" value="P:mitotic spindle organization"/>
    <property type="evidence" value="ECO:0007669"/>
    <property type="project" value="TreeGrafter"/>
</dbReference>
<organism evidence="3 4">
    <name type="scientific">Dimorphilus gyrociliatus</name>
    <dbReference type="NCBI Taxonomy" id="2664684"/>
    <lineage>
        <taxon>Eukaryota</taxon>
        <taxon>Metazoa</taxon>
        <taxon>Spiralia</taxon>
        <taxon>Lophotrochozoa</taxon>
        <taxon>Annelida</taxon>
        <taxon>Polychaeta</taxon>
        <taxon>Polychaeta incertae sedis</taxon>
        <taxon>Dinophilidae</taxon>
        <taxon>Dimorphilus</taxon>
    </lineage>
</organism>
<dbReference type="EMBL" id="CAJFCJ010000028">
    <property type="protein sequence ID" value="CAD5125612.1"/>
    <property type="molecule type" value="Genomic_DNA"/>
</dbReference>
<feature type="domain" description="STIL N-terminal" evidence="2">
    <location>
        <begin position="16"/>
        <end position="330"/>
    </location>
</feature>
<name>A0A7I8WBT6_9ANNE</name>
<feature type="compositionally biased region" description="Polar residues" evidence="1">
    <location>
        <begin position="425"/>
        <end position="438"/>
    </location>
</feature>
<feature type="region of interest" description="Disordered" evidence="1">
    <location>
        <begin position="407"/>
        <end position="460"/>
    </location>
</feature>
<feature type="region of interest" description="Disordered" evidence="1">
    <location>
        <begin position="801"/>
        <end position="830"/>
    </location>
</feature>
<dbReference type="GO" id="GO:0007224">
    <property type="term" value="P:smoothened signaling pathway"/>
    <property type="evidence" value="ECO:0007669"/>
    <property type="project" value="TreeGrafter"/>
</dbReference>
<keyword evidence="4" id="KW-1185">Reference proteome</keyword>
<feature type="compositionally biased region" description="Polar residues" evidence="1">
    <location>
        <begin position="808"/>
        <end position="825"/>
    </location>
</feature>
<evidence type="ECO:0000313" key="4">
    <source>
        <dbReference type="Proteomes" id="UP000549394"/>
    </source>
</evidence>
<feature type="compositionally biased region" description="Basic and acidic residues" evidence="1">
    <location>
        <begin position="441"/>
        <end position="457"/>
    </location>
</feature>
<dbReference type="GO" id="GO:0031023">
    <property type="term" value="P:microtubule organizing center organization"/>
    <property type="evidence" value="ECO:0007669"/>
    <property type="project" value="TreeGrafter"/>
</dbReference>
<protein>
    <submittedName>
        <fullName evidence="3">DgyrCDS13815</fullName>
    </submittedName>
</protein>
<dbReference type="Pfam" id="PF15253">
    <property type="entry name" value="STIL_N"/>
    <property type="match status" value="1"/>
</dbReference>
<comment type="caution">
    <text evidence="3">The sequence shown here is derived from an EMBL/GenBank/DDBJ whole genome shotgun (WGS) entry which is preliminary data.</text>
</comment>
<accession>A0A7I8WBT6</accession>